<organism evidence="7 8">
    <name type="scientific">Butyribacter intestini</name>
    <dbReference type="NCBI Taxonomy" id="1703332"/>
    <lineage>
        <taxon>Bacteria</taxon>
        <taxon>Bacillati</taxon>
        <taxon>Bacillota</taxon>
        <taxon>Clostridia</taxon>
        <taxon>Lachnospirales</taxon>
        <taxon>Lachnospiraceae</taxon>
        <taxon>Butyribacter</taxon>
    </lineage>
</organism>
<accession>A0AAW3JSG3</accession>
<dbReference type="PANTHER" id="PTHR30368">
    <property type="entry name" value="SULFATE-BINDING PROTEIN"/>
    <property type="match status" value="1"/>
</dbReference>
<dbReference type="GO" id="GO:1902358">
    <property type="term" value="P:sulfate transmembrane transport"/>
    <property type="evidence" value="ECO:0007669"/>
    <property type="project" value="InterPro"/>
</dbReference>
<name>A0AAW3JSG3_9FIRM</name>
<dbReference type="AlphaFoldDB" id="A0AAW3JSG3"/>
<dbReference type="GO" id="GO:0140104">
    <property type="term" value="F:molecular carrier activity"/>
    <property type="evidence" value="ECO:0007669"/>
    <property type="project" value="InterPro"/>
</dbReference>
<dbReference type="EMBL" id="LLKB01000001">
    <property type="protein sequence ID" value="KQC85711.1"/>
    <property type="molecule type" value="Genomic_DNA"/>
</dbReference>
<dbReference type="SUPFAM" id="SSF53850">
    <property type="entry name" value="Periplasmic binding protein-like II"/>
    <property type="match status" value="1"/>
</dbReference>
<comment type="subcellular location">
    <subcellularLocation>
        <location evidence="1">Periplasm</location>
    </subcellularLocation>
</comment>
<comment type="caution">
    <text evidence="7">The sequence shown here is derived from an EMBL/GenBank/DDBJ whole genome shotgun (WGS) entry which is preliminary data.</text>
</comment>
<evidence type="ECO:0000313" key="7">
    <source>
        <dbReference type="EMBL" id="KQC85711.1"/>
    </source>
</evidence>
<dbReference type="CDD" id="cd01005">
    <property type="entry name" value="PBP2_CysP"/>
    <property type="match status" value="1"/>
</dbReference>
<evidence type="ECO:0000256" key="1">
    <source>
        <dbReference type="ARBA" id="ARBA00004418"/>
    </source>
</evidence>
<evidence type="ECO:0000256" key="5">
    <source>
        <dbReference type="ARBA" id="ARBA00022764"/>
    </source>
</evidence>
<dbReference type="PANTHER" id="PTHR30368:SF1">
    <property type="entry name" value="THIOSULFATE-BINDING PROTEIN"/>
    <property type="match status" value="1"/>
</dbReference>
<dbReference type="NCBIfam" id="NF008022">
    <property type="entry name" value="PRK10752.1"/>
    <property type="match status" value="1"/>
</dbReference>
<feature type="chain" id="PRO_5043957771" evidence="6">
    <location>
        <begin position="28"/>
        <end position="362"/>
    </location>
</feature>
<keyword evidence="5" id="KW-0574">Periplasm</keyword>
<evidence type="ECO:0000256" key="6">
    <source>
        <dbReference type="SAM" id="SignalP"/>
    </source>
</evidence>
<protein>
    <submittedName>
        <fullName evidence="7">Sulfate-binding protein</fullName>
    </submittedName>
</protein>
<dbReference type="GO" id="GO:1901681">
    <property type="term" value="F:sulfur compound binding"/>
    <property type="evidence" value="ECO:0007669"/>
    <property type="project" value="InterPro"/>
</dbReference>
<proteinExistence type="inferred from homology"/>
<dbReference type="Gene3D" id="3.40.190.10">
    <property type="entry name" value="Periplasmic binding protein-like II"/>
    <property type="match status" value="2"/>
</dbReference>
<evidence type="ECO:0000256" key="2">
    <source>
        <dbReference type="ARBA" id="ARBA00006099"/>
    </source>
</evidence>
<evidence type="ECO:0000313" key="8">
    <source>
        <dbReference type="Proteomes" id="UP000050833"/>
    </source>
</evidence>
<feature type="signal peptide" evidence="6">
    <location>
        <begin position="1"/>
        <end position="27"/>
    </location>
</feature>
<keyword evidence="8" id="KW-1185">Reference proteome</keyword>
<gene>
    <name evidence="7" type="ORF">APZ18_00415</name>
</gene>
<keyword evidence="4 6" id="KW-0732">Signal</keyword>
<dbReference type="PROSITE" id="PS51257">
    <property type="entry name" value="PROKAR_LIPOPROTEIN"/>
    <property type="match status" value="1"/>
</dbReference>
<dbReference type="PROSITE" id="PS00757">
    <property type="entry name" value="PROK_SULFATE_BIND_2"/>
    <property type="match status" value="1"/>
</dbReference>
<dbReference type="Proteomes" id="UP000050833">
    <property type="component" value="Unassembled WGS sequence"/>
</dbReference>
<dbReference type="RefSeq" id="WP_055940494.1">
    <property type="nucleotide sequence ID" value="NZ_LLKB01000001.1"/>
</dbReference>
<evidence type="ECO:0000256" key="4">
    <source>
        <dbReference type="ARBA" id="ARBA00022729"/>
    </source>
</evidence>
<dbReference type="NCBIfam" id="TIGR00971">
    <property type="entry name" value="3a0106s03"/>
    <property type="match status" value="1"/>
</dbReference>
<dbReference type="InterPro" id="IPR034408">
    <property type="entry name" value="Sulphate/thiosulphate_BS"/>
</dbReference>
<dbReference type="InterPro" id="IPR005669">
    <property type="entry name" value="Thiosulph/SO4-bd"/>
</dbReference>
<dbReference type="Pfam" id="PF13531">
    <property type="entry name" value="SBP_bac_11"/>
    <property type="match status" value="1"/>
</dbReference>
<reference evidence="7 8" key="1">
    <citation type="submission" date="2015-10" db="EMBL/GenBank/DDBJ databases">
        <title>Butyribacter intestini gen. nov., sp. nov., a butyric acid-producing bacterium of the family Lachnospiraceae isolated from the human faeces.</title>
        <authorList>
            <person name="Zou Y."/>
            <person name="Xue W."/>
            <person name="Luo G."/>
            <person name="Lv M."/>
        </authorList>
    </citation>
    <scope>NUCLEOTIDE SEQUENCE [LARGE SCALE GENOMIC DNA]</scope>
    <source>
        <strain evidence="7 8">TF01-11</strain>
    </source>
</reference>
<keyword evidence="3" id="KW-0813">Transport</keyword>
<dbReference type="GO" id="GO:0042597">
    <property type="term" value="C:periplasmic space"/>
    <property type="evidence" value="ECO:0007669"/>
    <property type="project" value="UniProtKB-SubCell"/>
</dbReference>
<sequence>MRVKKIITLFTVAALTLGSLTGCGSSAGTDGKKSDASSKKVEITNVSYDPTRELYAEYNKIFQKHWKEKAGQDVSIIQSHGGSGKQALEVANGLQADVVTLALEGDVDAIKDAGLIDAGYVNEFERDSSPYTSSIVFLVRKGNPKKILDWSDLLRNDVGVITPNPKTSGGARWNYLAAWYYFEKQGQSEDEIKESMKKLYKNVLVLDSGARGATTSFVENKQGDVLLAWENEAFLSLDEHPGEYEIVVPSVSILCQPTVAVVDKVVDQRGTRKVSEEYLKYLYSDEAQKLEAQWYYRPSNEKILKEYSYKGSGNTIDKLPKDNKWIITDVDLTNIGYFGGWSEATKKHFSDGGVFDSIYEEK</sequence>
<evidence type="ECO:0000256" key="3">
    <source>
        <dbReference type="ARBA" id="ARBA00022448"/>
    </source>
</evidence>
<comment type="similarity">
    <text evidence="2">Belongs to the prokaryotic sulfate-binding protein family.</text>
</comment>